<dbReference type="PROSITE" id="PS50110">
    <property type="entry name" value="RESPONSE_REGULATORY"/>
    <property type="match status" value="1"/>
</dbReference>
<dbReference type="SMART" id="SM00421">
    <property type="entry name" value="HTH_LUXR"/>
    <property type="match status" value="1"/>
</dbReference>
<keyword evidence="9" id="KW-1185">Reference proteome</keyword>
<protein>
    <submittedName>
        <fullName evidence="8">Response regulator transcription factor</fullName>
    </submittedName>
</protein>
<dbReference type="RefSeq" id="WP_242708333.1">
    <property type="nucleotide sequence ID" value="NZ_JALDAX010000001.1"/>
</dbReference>
<dbReference type="SMART" id="SM00448">
    <property type="entry name" value="REC"/>
    <property type="match status" value="1"/>
</dbReference>
<evidence type="ECO:0000256" key="3">
    <source>
        <dbReference type="ARBA" id="ARBA00023125"/>
    </source>
</evidence>
<evidence type="ECO:0000256" key="5">
    <source>
        <dbReference type="PROSITE-ProRule" id="PRU00169"/>
    </source>
</evidence>
<gene>
    <name evidence="8" type="ORF">MQN93_04155</name>
</gene>
<dbReference type="Pfam" id="PF00196">
    <property type="entry name" value="GerE"/>
    <property type="match status" value="1"/>
</dbReference>
<dbReference type="Proteomes" id="UP001165270">
    <property type="component" value="Unassembled WGS sequence"/>
</dbReference>
<dbReference type="PROSITE" id="PS50043">
    <property type="entry name" value="HTH_LUXR_2"/>
    <property type="match status" value="1"/>
</dbReference>
<dbReference type="CDD" id="cd17535">
    <property type="entry name" value="REC_NarL-like"/>
    <property type="match status" value="1"/>
</dbReference>
<dbReference type="InterPro" id="IPR011006">
    <property type="entry name" value="CheY-like_superfamily"/>
</dbReference>
<evidence type="ECO:0000313" key="8">
    <source>
        <dbReference type="EMBL" id="MCI3238913.1"/>
    </source>
</evidence>
<keyword evidence="2" id="KW-0805">Transcription regulation</keyword>
<evidence type="ECO:0000256" key="2">
    <source>
        <dbReference type="ARBA" id="ARBA00023015"/>
    </source>
</evidence>
<organism evidence="8 9">
    <name type="scientific">Streptomyces spinosisporus</name>
    <dbReference type="NCBI Taxonomy" id="2927582"/>
    <lineage>
        <taxon>Bacteria</taxon>
        <taxon>Bacillati</taxon>
        <taxon>Actinomycetota</taxon>
        <taxon>Actinomycetes</taxon>
        <taxon>Kitasatosporales</taxon>
        <taxon>Streptomycetaceae</taxon>
        <taxon>Streptomyces</taxon>
    </lineage>
</organism>
<comment type="caution">
    <text evidence="8">The sequence shown here is derived from an EMBL/GenBank/DDBJ whole genome shotgun (WGS) entry which is preliminary data.</text>
</comment>
<feature type="domain" description="Response regulatory" evidence="7">
    <location>
        <begin position="14"/>
        <end position="130"/>
    </location>
</feature>
<dbReference type="SUPFAM" id="SSF52172">
    <property type="entry name" value="CheY-like"/>
    <property type="match status" value="1"/>
</dbReference>
<feature type="domain" description="HTH luxR-type" evidence="6">
    <location>
        <begin position="166"/>
        <end position="231"/>
    </location>
</feature>
<evidence type="ECO:0000259" key="7">
    <source>
        <dbReference type="PROSITE" id="PS50110"/>
    </source>
</evidence>
<dbReference type="InterPro" id="IPR000792">
    <property type="entry name" value="Tscrpt_reg_LuxR_C"/>
</dbReference>
<dbReference type="CDD" id="cd06170">
    <property type="entry name" value="LuxR_C_like"/>
    <property type="match status" value="1"/>
</dbReference>
<accession>A0ABS9X9Z3</accession>
<evidence type="ECO:0000256" key="4">
    <source>
        <dbReference type="ARBA" id="ARBA00023163"/>
    </source>
</evidence>
<dbReference type="InterPro" id="IPR058245">
    <property type="entry name" value="NreC/VraR/RcsB-like_REC"/>
</dbReference>
<proteinExistence type="predicted"/>
<dbReference type="InterPro" id="IPR001789">
    <property type="entry name" value="Sig_transdc_resp-reg_receiver"/>
</dbReference>
<dbReference type="EMBL" id="JALDAX010000001">
    <property type="protein sequence ID" value="MCI3238913.1"/>
    <property type="molecule type" value="Genomic_DNA"/>
</dbReference>
<dbReference type="PANTHER" id="PTHR43214">
    <property type="entry name" value="TWO-COMPONENT RESPONSE REGULATOR"/>
    <property type="match status" value="1"/>
</dbReference>
<keyword evidence="1 5" id="KW-0597">Phosphoprotein</keyword>
<name>A0ABS9X9Z3_9ACTN</name>
<keyword evidence="4" id="KW-0804">Transcription</keyword>
<sequence length="236" mass="24696">MSDVDATSPAGPISVLVVDDQQVVRRGLVLLIGMLDGIEVAGAACDGAEAVELALKVRPDVILMDLGMPVLDGVQATAMLREKLPDSAVLVLTTYADDSSVFPALRAGALGYLTKDADDDQVEAAIRSVHAGRTWLDPVVQARLASAVRSGEVVPAKASWAEGPPGPALPDGLTPREAEVLVLIAQGLSNPEICDQLVVSRATVKTHINRIFAKIGAADRAQAVGYAYRNNLLADD</sequence>
<dbReference type="PRINTS" id="PR00038">
    <property type="entry name" value="HTHLUXR"/>
</dbReference>
<dbReference type="InterPro" id="IPR039420">
    <property type="entry name" value="WalR-like"/>
</dbReference>
<feature type="modified residue" description="4-aspartylphosphate" evidence="5">
    <location>
        <position position="65"/>
    </location>
</feature>
<evidence type="ECO:0000313" key="9">
    <source>
        <dbReference type="Proteomes" id="UP001165270"/>
    </source>
</evidence>
<dbReference type="Pfam" id="PF00072">
    <property type="entry name" value="Response_reg"/>
    <property type="match status" value="1"/>
</dbReference>
<dbReference type="PANTHER" id="PTHR43214:SF24">
    <property type="entry name" value="TRANSCRIPTIONAL REGULATORY PROTEIN NARL-RELATED"/>
    <property type="match status" value="1"/>
</dbReference>
<evidence type="ECO:0000256" key="1">
    <source>
        <dbReference type="ARBA" id="ARBA00022553"/>
    </source>
</evidence>
<evidence type="ECO:0000259" key="6">
    <source>
        <dbReference type="PROSITE" id="PS50043"/>
    </source>
</evidence>
<reference evidence="8" key="1">
    <citation type="submission" date="2022-03" db="EMBL/GenBank/DDBJ databases">
        <title>Streptomyces 7R015 and 7R016 isolated from Barleria lupulina in Thailand.</title>
        <authorList>
            <person name="Kanchanasin P."/>
            <person name="Phongsopitanun W."/>
            <person name="Tanasupawat S."/>
        </authorList>
    </citation>
    <scope>NUCLEOTIDE SEQUENCE</scope>
    <source>
        <strain evidence="8">7R016</strain>
    </source>
</reference>
<dbReference type="Gene3D" id="3.40.50.2300">
    <property type="match status" value="1"/>
</dbReference>
<keyword evidence="3" id="KW-0238">DNA-binding</keyword>